<proteinExistence type="predicted"/>
<dbReference type="InParanoid" id="G4TMU3"/>
<dbReference type="InterPro" id="IPR051938">
    <property type="entry name" value="Apopto_cytoskel_mod"/>
</dbReference>
<organism evidence="4 5">
    <name type="scientific">Serendipita indica (strain DSM 11827)</name>
    <name type="common">Root endophyte fungus</name>
    <name type="synonym">Piriformospora indica</name>
    <dbReference type="NCBI Taxonomy" id="1109443"/>
    <lineage>
        <taxon>Eukaryota</taxon>
        <taxon>Fungi</taxon>
        <taxon>Dikarya</taxon>
        <taxon>Basidiomycota</taxon>
        <taxon>Agaricomycotina</taxon>
        <taxon>Agaricomycetes</taxon>
        <taxon>Sebacinales</taxon>
        <taxon>Serendipitaceae</taxon>
        <taxon>Serendipita</taxon>
    </lineage>
</organism>
<dbReference type="CDD" id="cd06257">
    <property type="entry name" value="DnaJ"/>
    <property type="match status" value="1"/>
</dbReference>
<dbReference type="HOGENOM" id="CLU_1396847_0_0_1"/>
<dbReference type="EMBL" id="CAFZ01000175">
    <property type="protein sequence ID" value="CCA72636.1"/>
    <property type="molecule type" value="Genomic_DNA"/>
</dbReference>
<evidence type="ECO:0000256" key="1">
    <source>
        <dbReference type="ARBA" id="ARBA00023186"/>
    </source>
</evidence>
<dbReference type="SUPFAM" id="SSF46565">
    <property type="entry name" value="Chaperone J-domain"/>
    <property type="match status" value="1"/>
</dbReference>
<dbReference type="PANTHER" id="PTHR44145">
    <property type="entry name" value="DNAJ HOMOLOG SUBFAMILY A MEMBER 3, MITOCHONDRIAL"/>
    <property type="match status" value="1"/>
</dbReference>
<dbReference type="Proteomes" id="UP000007148">
    <property type="component" value="Unassembled WGS sequence"/>
</dbReference>
<evidence type="ECO:0000313" key="5">
    <source>
        <dbReference type="Proteomes" id="UP000007148"/>
    </source>
</evidence>
<dbReference type="PRINTS" id="PR00625">
    <property type="entry name" value="JDOMAIN"/>
</dbReference>
<feature type="compositionally biased region" description="Polar residues" evidence="2">
    <location>
        <begin position="1"/>
        <end position="13"/>
    </location>
</feature>
<dbReference type="OrthoDB" id="445556at2759"/>
<protein>
    <recommendedName>
        <fullName evidence="3">J domain-containing protein</fullName>
    </recommendedName>
</protein>
<feature type="region of interest" description="Disordered" evidence="2">
    <location>
        <begin position="1"/>
        <end position="32"/>
    </location>
</feature>
<feature type="domain" description="J" evidence="3">
    <location>
        <begin position="33"/>
        <end position="104"/>
    </location>
</feature>
<dbReference type="Pfam" id="PF00226">
    <property type="entry name" value="DnaJ"/>
    <property type="match status" value="1"/>
</dbReference>
<keyword evidence="1" id="KW-0143">Chaperone</keyword>
<accession>G4TMU3</accession>
<dbReference type="InterPro" id="IPR001623">
    <property type="entry name" value="DnaJ_domain"/>
</dbReference>
<dbReference type="eggNOG" id="ENOG502S6WI">
    <property type="taxonomic scope" value="Eukaryota"/>
</dbReference>
<comment type="caution">
    <text evidence="4">The sequence shown here is derived from an EMBL/GenBank/DDBJ whole genome shotgun (WGS) entry which is preliminary data.</text>
</comment>
<gene>
    <name evidence="4" type="ORF">PIIN_06573</name>
</gene>
<dbReference type="PROSITE" id="PS50076">
    <property type="entry name" value="DNAJ_2"/>
    <property type="match status" value="1"/>
</dbReference>
<evidence type="ECO:0000256" key="2">
    <source>
        <dbReference type="SAM" id="MobiDB-lite"/>
    </source>
</evidence>
<dbReference type="Gene3D" id="1.10.287.110">
    <property type="entry name" value="DnaJ domain"/>
    <property type="match status" value="1"/>
</dbReference>
<reference evidence="4 5" key="1">
    <citation type="journal article" date="2011" name="PLoS Pathog.">
        <title>Endophytic Life Strategies Decoded by Genome and Transcriptome Analyses of the Mutualistic Root Symbiont Piriformospora indica.</title>
        <authorList>
            <person name="Zuccaro A."/>
            <person name="Lahrmann U."/>
            <person name="Guldener U."/>
            <person name="Langen G."/>
            <person name="Pfiffi S."/>
            <person name="Biedenkopf D."/>
            <person name="Wong P."/>
            <person name="Samans B."/>
            <person name="Grimm C."/>
            <person name="Basiewicz M."/>
            <person name="Murat C."/>
            <person name="Martin F."/>
            <person name="Kogel K.H."/>
        </authorList>
    </citation>
    <scope>NUCLEOTIDE SEQUENCE [LARGE SCALE GENOMIC DNA]</scope>
    <source>
        <strain evidence="4 5">DSM 11827</strain>
    </source>
</reference>
<name>G4TMU3_SERID</name>
<dbReference type="SMART" id="SM00271">
    <property type="entry name" value="DnaJ"/>
    <property type="match status" value="1"/>
</dbReference>
<dbReference type="STRING" id="1109443.G4TMU3"/>
<sequence length="195" mass="22298">MPRTSRVLTNLRNFGSRKPGPDFPTGPIDPQASPWEIFNLPAASTPEEIKRRYIELVKLHHPDSNPSEDAEERFHAITEAYNFLLTQSGSPRNGGMQAMFDAQAEEVRKRLATWKANEARRATSVFDKERTQRALDAEKGAWTWWNSDATLYYLLGGAALAVAVMHIQSRSAPVQKERLRRYIELRKEESRKDSE</sequence>
<dbReference type="InterPro" id="IPR036869">
    <property type="entry name" value="J_dom_sf"/>
</dbReference>
<evidence type="ECO:0000313" key="4">
    <source>
        <dbReference type="EMBL" id="CCA72636.1"/>
    </source>
</evidence>
<keyword evidence="5" id="KW-1185">Reference proteome</keyword>
<dbReference type="PANTHER" id="PTHR44145:SF3">
    <property type="entry name" value="DNAJ HOMOLOG SUBFAMILY A MEMBER 3, MITOCHONDRIAL"/>
    <property type="match status" value="1"/>
</dbReference>
<dbReference type="AlphaFoldDB" id="G4TMU3"/>
<evidence type="ECO:0000259" key="3">
    <source>
        <dbReference type="PROSITE" id="PS50076"/>
    </source>
</evidence>